<keyword evidence="1" id="KW-0732">Signal</keyword>
<sequence>MVLKTTLVILGLSTLVSANPYFINTPKIPFNFGNHITGDYFSEYIYANQQKRVVFEVLIKDVDISEWTQDGMSGHWFAFGLDRVQDNDIHWDLIMCEFKYNPSDPHNEMHCSDSIWDNDEWWNEDQYQESAFIDSQKITFDQENKKVTFKLDIVKRFHTPIGHQDTVITDGSEVKITWMYGSMEAGFPVFRKSGSKRGNAVIKLDNLDEYLAIENAKHHEDL</sequence>
<evidence type="ECO:0008006" key="4">
    <source>
        <dbReference type="Google" id="ProtNLM"/>
    </source>
</evidence>
<evidence type="ECO:0000313" key="2">
    <source>
        <dbReference type="EMBL" id="CDW71768.1"/>
    </source>
</evidence>
<dbReference type="Proteomes" id="UP000039865">
    <property type="component" value="Unassembled WGS sequence"/>
</dbReference>
<protein>
    <recommendedName>
        <fullName evidence="4">DOMON domain-containing protein</fullName>
    </recommendedName>
</protein>
<feature type="chain" id="PRO_5001728991" description="DOMON domain-containing protein" evidence="1">
    <location>
        <begin position="19"/>
        <end position="222"/>
    </location>
</feature>
<reference evidence="2 3" key="1">
    <citation type="submission" date="2014-06" db="EMBL/GenBank/DDBJ databases">
        <authorList>
            <person name="Swart Estienne"/>
        </authorList>
    </citation>
    <scope>NUCLEOTIDE SEQUENCE [LARGE SCALE GENOMIC DNA]</scope>
    <source>
        <strain evidence="2 3">130c</strain>
    </source>
</reference>
<evidence type="ECO:0000313" key="3">
    <source>
        <dbReference type="Proteomes" id="UP000039865"/>
    </source>
</evidence>
<accession>A0A077ZPC2</accession>
<organism evidence="2 3">
    <name type="scientific">Stylonychia lemnae</name>
    <name type="common">Ciliate</name>
    <dbReference type="NCBI Taxonomy" id="5949"/>
    <lineage>
        <taxon>Eukaryota</taxon>
        <taxon>Sar</taxon>
        <taxon>Alveolata</taxon>
        <taxon>Ciliophora</taxon>
        <taxon>Intramacronucleata</taxon>
        <taxon>Spirotrichea</taxon>
        <taxon>Stichotrichia</taxon>
        <taxon>Sporadotrichida</taxon>
        <taxon>Oxytrichidae</taxon>
        <taxon>Stylonychinae</taxon>
        <taxon>Stylonychia</taxon>
    </lineage>
</organism>
<name>A0A077ZPC2_STYLE</name>
<keyword evidence="3" id="KW-1185">Reference proteome</keyword>
<dbReference type="AlphaFoldDB" id="A0A077ZPC2"/>
<dbReference type="InParanoid" id="A0A077ZPC2"/>
<dbReference type="EMBL" id="CCKQ01000676">
    <property type="protein sequence ID" value="CDW71768.1"/>
    <property type="molecule type" value="Genomic_DNA"/>
</dbReference>
<proteinExistence type="predicted"/>
<evidence type="ECO:0000256" key="1">
    <source>
        <dbReference type="SAM" id="SignalP"/>
    </source>
</evidence>
<feature type="signal peptide" evidence="1">
    <location>
        <begin position="1"/>
        <end position="18"/>
    </location>
</feature>
<gene>
    <name evidence="2" type="primary">Contig18502.g19659</name>
    <name evidence="2" type="ORF">STYLEM_717</name>
</gene>